<protein>
    <submittedName>
        <fullName evidence="1">Nucleotidyltransferase family protein</fullName>
    </submittedName>
</protein>
<dbReference type="EMBL" id="DXBJ01000040">
    <property type="protein sequence ID" value="HIZ58057.1"/>
    <property type="molecule type" value="Genomic_DNA"/>
</dbReference>
<reference evidence="1" key="1">
    <citation type="journal article" date="2021" name="PeerJ">
        <title>Extensive microbial diversity within the chicken gut microbiome revealed by metagenomics and culture.</title>
        <authorList>
            <person name="Gilroy R."/>
            <person name="Ravi A."/>
            <person name="Getino M."/>
            <person name="Pursley I."/>
            <person name="Horton D.L."/>
            <person name="Alikhan N.F."/>
            <person name="Baker D."/>
            <person name="Gharbi K."/>
            <person name="Hall N."/>
            <person name="Watson M."/>
            <person name="Adriaenssens E.M."/>
            <person name="Foster-Nyarko E."/>
            <person name="Jarju S."/>
            <person name="Secka A."/>
            <person name="Antonio M."/>
            <person name="Oren A."/>
            <person name="Chaudhuri R.R."/>
            <person name="La Ragione R."/>
            <person name="Hildebrand F."/>
            <person name="Pallen M.J."/>
        </authorList>
    </citation>
    <scope>NUCLEOTIDE SEQUENCE</scope>
    <source>
        <strain evidence="1">ChiBcec16-3735</strain>
    </source>
</reference>
<name>A0A9D2FGH7_9FIRM</name>
<reference evidence="1" key="2">
    <citation type="submission" date="2021-04" db="EMBL/GenBank/DDBJ databases">
        <authorList>
            <person name="Gilroy R."/>
        </authorList>
    </citation>
    <scope>NUCLEOTIDE SEQUENCE</scope>
    <source>
        <strain evidence="1">ChiBcec16-3735</strain>
    </source>
</reference>
<dbReference type="Pfam" id="PF14907">
    <property type="entry name" value="NTP_transf_5"/>
    <property type="match status" value="1"/>
</dbReference>
<proteinExistence type="predicted"/>
<dbReference type="Proteomes" id="UP000824065">
    <property type="component" value="Unassembled WGS sequence"/>
</dbReference>
<dbReference type="Gene3D" id="3.30.460.40">
    <property type="match status" value="1"/>
</dbReference>
<organism evidence="1 2">
    <name type="scientific">Candidatus Faecalibacterium gallistercoris</name>
    <dbReference type="NCBI Taxonomy" id="2838579"/>
    <lineage>
        <taxon>Bacteria</taxon>
        <taxon>Bacillati</taxon>
        <taxon>Bacillota</taxon>
        <taxon>Clostridia</taxon>
        <taxon>Eubacteriales</taxon>
        <taxon>Oscillospiraceae</taxon>
        <taxon>Faecalibacterium</taxon>
    </lineage>
</organism>
<dbReference type="AlphaFoldDB" id="A0A9D2FGH7"/>
<gene>
    <name evidence="1" type="ORF">H9725_05710</name>
</gene>
<dbReference type="InterPro" id="IPR039498">
    <property type="entry name" value="NTP_transf_5"/>
</dbReference>
<evidence type="ECO:0000313" key="2">
    <source>
        <dbReference type="Proteomes" id="UP000824065"/>
    </source>
</evidence>
<evidence type="ECO:0000313" key="1">
    <source>
        <dbReference type="EMBL" id="HIZ58057.1"/>
    </source>
</evidence>
<accession>A0A9D2FGH7</accession>
<comment type="caution">
    <text evidence="1">The sequence shown here is derived from an EMBL/GenBank/DDBJ whole genome shotgun (WGS) entry which is preliminary data.</text>
</comment>
<sequence length="401" mass="46970">MEGYRPETELLLQLMRAALCRPDSALDWMDGCSAPALAEQIEEQSLVTMLYPTIRGQAGGAWEALAARLKPVYDRELHRGLMQEYEIGALLDDLERDGIDCLPMKGWVMRQYYPDPLMRSMADFDVLLKEMDSQRMQKWMEARGYAPDHIEQSVHDTYRKPPYMNIELHRRLMEEGRLRRQHTAWRENCLASLWQPGFRLEGKAHIYRLSDEDFLVHHLLHFYKHFTGSGVGLRPLADLYLFLQKKGRTLDRAYLEKQLEALHILAFARRMAQLAQTCLEGQRLDQNARLVVEYLTHTGIYGDRATMETARLFQSEGKTIGQSRRNDFFSRCFAPLETMKNTYPRLRRAPWLLPFYWAVRIGRIVFREPYKLAAARTYQTQSRYDHLQEIYRAAGILGDAR</sequence>